<proteinExistence type="predicted"/>
<gene>
    <name evidence="2" type="ORF">FIBSPDRAFT_1045689</name>
</gene>
<feature type="domain" description="Cytosolic endo-beta-N-acetylglucosaminidase TIM barrel" evidence="1">
    <location>
        <begin position="74"/>
        <end position="414"/>
    </location>
</feature>
<dbReference type="Proteomes" id="UP000076532">
    <property type="component" value="Unassembled WGS sequence"/>
</dbReference>
<evidence type="ECO:0000313" key="2">
    <source>
        <dbReference type="EMBL" id="KZP19109.1"/>
    </source>
</evidence>
<keyword evidence="2" id="KW-0378">Hydrolase</keyword>
<dbReference type="OrthoDB" id="284473at2759"/>
<name>A0A166HQ15_9AGAM</name>
<dbReference type="InterPro" id="IPR005201">
    <property type="entry name" value="TIM_ENGase"/>
</dbReference>
<dbReference type="GO" id="GO:0033925">
    <property type="term" value="F:mannosyl-glycoprotein endo-beta-N-acetylglucosaminidase activity"/>
    <property type="evidence" value="ECO:0007669"/>
    <property type="project" value="UniProtKB-EC"/>
</dbReference>
<dbReference type="InterPro" id="IPR032979">
    <property type="entry name" value="ENGase"/>
</dbReference>
<evidence type="ECO:0000259" key="1">
    <source>
        <dbReference type="Pfam" id="PF03644"/>
    </source>
</evidence>
<dbReference type="PANTHER" id="PTHR13246">
    <property type="entry name" value="ENDO BETA N-ACETYLGLUCOSAMINIDASE"/>
    <property type="match status" value="1"/>
</dbReference>
<accession>A0A166HQ15</accession>
<dbReference type="Gene3D" id="2.60.120.260">
    <property type="entry name" value="Galactose-binding domain-like"/>
    <property type="match status" value="1"/>
</dbReference>
<dbReference type="PANTHER" id="PTHR13246:SF1">
    <property type="entry name" value="CYTOSOLIC ENDO-BETA-N-ACETYLGLUCOSAMINIDASE"/>
    <property type="match status" value="1"/>
</dbReference>
<dbReference type="Gene3D" id="3.20.20.80">
    <property type="entry name" value="Glycosidases"/>
    <property type="match status" value="1"/>
</dbReference>
<dbReference type="EMBL" id="KV417566">
    <property type="protein sequence ID" value="KZP19109.1"/>
    <property type="molecule type" value="Genomic_DNA"/>
</dbReference>
<sequence>MPLRGTGHSKLVGDEAPYFESLADLDVWAATPSKKLGGVLNFQSRGPSRDLLDSEHHGNLLVCHDYKGGYTENPWEMAYTFNFWSHCDTFVYFSHHRVTVPPSGWINAAHRQGVKMLGTLIFEGSGEEDCLRLLVGQLPTSESGPALPSGTTLPLSPHYARVLADLAAQRGFDGYLLNFECPLRGGIEQTRALSAWIPMLQAELIAKVGPHAHAMWYDSVIITGQLRWQDRLNSLNLPFFLSSTGFFTNYTWAPHYPSLTAQYFLSLDSALTQNKQSVLKPKSLRDVYTGVDVWGRGSHGGGGFGCYKAISHIDPKSIGLSVALFGQAWTWESEQDKPGWDWEKWWDYERKLWLGPAKEGQEVFVPDAPRRQGEPECPHGKFQPLVSFFTPLPPPNPVNLAFYTSFCIGVGRRWFVEGAKVLQTESGWTDVDKQTSLGDLLWPRPALAWEGDERSETLPEASVALDLDTAWNGGSSLRVEVSGQGSDEDDAFFRCIWLPIQSLSITARRSYEAHVIYKIDASAQVDFDLGLSAKISNETAELPVEITPISATRSDLPGGWATLAIQFEIAAEQPQDTQTAVGLVIGYATEHPTEAYTFSLLLGQVTVFPAYPRSVSLHQPKILWAAFKSSPDTVVSGALTWEIASAFPPVANVSITTPEDPSPAWIIDTSTQFQPAFLYYNIYIQLPTAGDHFPHPDQSTFIGTTGLDGRERRFFVDPKCLPEAVAQAKKVRFLVQGVTTYGEVLKWEQCVFVDVKV</sequence>
<dbReference type="AlphaFoldDB" id="A0A166HQ15"/>
<dbReference type="Pfam" id="PF03644">
    <property type="entry name" value="Glyco_hydro_85"/>
    <property type="match status" value="1"/>
</dbReference>
<organism evidence="2 3">
    <name type="scientific">Athelia psychrophila</name>
    <dbReference type="NCBI Taxonomy" id="1759441"/>
    <lineage>
        <taxon>Eukaryota</taxon>
        <taxon>Fungi</taxon>
        <taxon>Dikarya</taxon>
        <taxon>Basidiomycota</taxon>
        <taxon>Agaricomycotina</taxon>
        <taxon>Agaricomycetes</taxon>
        <taxon>Agaricomycetidae</taxon>
        <taxon>Atheliales</taxon>
        <taxon>Atheliaceae</taxon>
        <taxon>Athelia</taxon>
    </lineage>
</organism>
<dbReference type="STRING" id="436010.A0A166HQ15"/>
<evidence type="ECO:0000313" key="3">
    <source>
        <dbReference type="Proteomes" id="UP000076532"/>
    </source>
</evidence>
<keyword evidence="3" id="KW-1185">Reference proteome</keyword>
<protein>
    <submittedName>
        <fullName evidence="2">Glycoside hydrolase family 85 protein</fullName>
    </submittedName>
</protein>
<reference evidence="2 3" key="1">
    <citation type="journal article" date="2016" name="Mol. Biol. Evol.">
        <title>Comparative Genomics of Early-Diverging Mushroom-Forming Fungi Provides Insights into the Origins of Lignocellulose Decay Capabilities.</title>
        <authorList>
            <person name="Nagy L.G."/>
            <person name="Riley R."/>
            <person name="Tritt A."/>
            <person name="Adam C."/>
            <person name="Daum C."/>
            <person name="Floudas D."/>
            <person name="Sun H."/>
            <person name="Yadav J.S."/>
            <person name="Pangilinan J."/>
            <person name="Larsson K.H."/>
            <person name="Matsuura K."/>
            <person name="Barry K."/>
            <person name="Labutti K."/>
            <person name="Kuo R."/>
            <person name="Ohm R.A."/>
            <person name="Bhattacharya S.S."/>
            <person name="Shirouzu T."/>
            <person name="Yoshinaga Y."/>
            <person name="Martin F.M."/>
            <person name="Grigoriev I.V."/>
            <person name="Hibbett D.S."/>
        </authorList>
    </citation>
    <scope>NUCLEOTIDE SEQUENCE [LARGE SCALE GENOMIC DNA]</scope>
    <source>
        <strain evidence="2 3">CBS 109695</strain>
    </source>
</reference>
<dbReference type="GO" id="GO:0005829">
    <property type="term" value="C:cytosol"/>
    <property type="evidence" value="ECO:0007669"/>
    <property type="project" value="UniProtKB-SubCell"/>
</dbReference>